<dbReference type="GO" id="GO:0071763">
    <property type="term" value="P:nuclear membrane organization"/>
    <property type="evidence" value="ECO:0007669"/>
    <property type="project" value="TreeGrafter"/>
</dbReference>
<keyword evidence="3" id="KW-0812">Transmembrane</keyword>
<organism evidence="10">
    <name type="scientific">Rosellinia necatrix</name>
    <name type="common">White root-rot fungus</name>
    <dbReference type="NCBI Taxonomy" id="77044"/>
    <lineage>
        <taxon>Eukaryota</taxon>
        <taxon>Fungi</taxon>
        <taxon>Dikarya</taxon>
        <taxon>Ascomycota</taxon>
        <taxon>Pezizomycotina</taxon>
        <taxon>Sordariomycetes</taxon>
        <taxon>Xylariomycetidae</taxon>
        <taxon>Xylariales</taxon>
        <taxon>Xylariaceae</taxon>
        <taxon>Rosellinia</taxon>
    </lineage>
</organism>
<feature type="domain" description="HeH/LEM" evidence="9">
    <location>
        <begin position="16"/>
        <end position="50"/>
    </location>
</feature>
<comment type="subcellular location">
    <subcellularLocation>
        <location evidence="1">Nucleus inner membrane</location>
    </subcellularLocation>
</comment>
<dbReference type="InterPro" id="IPR041885">
    <property type="entry name" value="MAN1_winged_helix_dom"/>
</dbReference>
<feature type="compositionally biased region" description="Polar residues" evidence="7">
    <location>
        <begin position="194"/>
        <end position="207"/>
    </location>
</feature>
<evidence type="ECO:0000256" key="5">
    <source>
        <dbReference type="ARBA" id="ARBA00023136"/>
    </source>
</evidence>
<feature type="compositionally biased region" description="Basic residues" evidence="7">
    <location>
        <begin position="102"/>
        <end position="114"/>
    </location>
</feature>
<keyword evidence="11" id="KW-1185">Reference proteome</keyword>
<dbReference type="PANTHER" id="PTHR47808:SF2">
    <property type="entry name" value="LEM DOMAIN-CONTAINING PROTEIN 2"/>
    <property type="match status" value="1"/>
</dbReference>
<feature type="compositionally biased region" description="Polar residues" evidence="7">
    <location>
        <begin position="78"/>
        <end position="87"/>
    </location>
</feature>
<feature type="compositionally biased region" description="Basic and acidic residues" evidence="7">
    <location>
        <begin position="702"/>
        <end position="731"/>
    </location>
</feature>
<keyword evidence="6" id="KW-0539">Nucleus</keyword>
<dbReference type="InterPro" id="IPR044780">
    <property type="entry name" value="Heh2/Src1"/>
</dbReference>
<evidence type="ECO:0000259" key="8">
    <source>
        <dbReference type="Pfam" id="PF09402"/>
    </source>
</evidence>
<dbReference type="CDD" id="cd12935">
    <property type="entry name" value="LEM_like"/>
    <property type="match status" value="1"/>
</dbReference>
<dbReference type="GO" id="GO:0003682">
    <property type="term" value="F:chromatin binding"/>
    <property type="evidence" value="ECO:0007669"/>
    <property type="project" value="InterPro"/>
</dbReference>
<evidence type="ECO:0000256" key="6">
    <source>
        <dbReference type="ARBA" id="ARBA00023242"/>
    </source>
</evidence>
<dbReference type="AlphaFoldDB" id="A0A1W2TD77"/>
<feature type="compositionally biased region" description="Low complexity" evidence="7">
    <location>
        <begin position="223"/>
        <end position="232"/>
    </location>
</feature>
<evidence type="ECO:0000256" key="1">
    <source>
        <dbReference type="ARBA" id="ARBA00004540"/>
    </source>
</evidence>
<dbReference type="InterPro" id="IPR011015">
    <property type="entry name" value="LEM/LEM-like_dom_sf"/>
</dbReference>
<evidence type="ECO:0000256" key="2">
    <source>
        <dbReference type="ARBA" id="ARBA00022553"/>
    </source>
</evidence>
<keyword evidence="2" id="KW-0597">Phosphoprotein</keyword>
<dbReference type="GO" id="GO:0034399">
    <property type="term" value="C:nuclear periphery"/>
    <property type="evidence" value="ECO:0007669"/>
    <property type="project" value="TreeGrafter"/>
</dbReference>
<dbReference type="Pfam" id="PF09402">
    <property type="entry name" value="MSC"/>
    <property type="match status" value="1"/>
</dbReference>
<evidence type="ECO:0000313" key="10">
    <source>
        <dbReference type="EMBL" id="GAP85938.2"/>
    </source>
</evidence>
<accession>A0A1W2TD77</accession>
<dbReference type="Gene3D" id="1.10.720.40">
    <property type="match status" value="1"/>
</dbReference>
<dbReference type="OMA" id="KWECGEL"/>
<feature type="domain" description="Man1/Src1-like C-terminal" evidence="8">
    <location>
        <begin position="339"/>
        <end position="685"/>
    </location>
</feature>
<dbReference type="InterPro" id="IPR018996">
    <property type="entry name" value="Man1/Src1-like_C"/>
</dbReference>
<dbReference type="STRING" id="77044.A0A1W2TD77"/>
<dbReference type="Proteomes" id="UP000054516">
    <property type="component" value="Unassembled WGS sequence"/>
</dbReference>
<dbReference type="Pfam" id="PF12949">
    <property type="entry name" value="HeH"/>
    <property type="match status" value="1"/>
</dbReference>
<dbReference type="EMBL" id="DF977448">
    <property type="protein sequence ID" value="GAP85938.2"/>
    <property type="molecule type" value="Genomic_DNA"/>
</dbReference>
<feature type="compositionally biased region" description="Basic and acidic residues" evidence="7">
    <location>
        <begin position="171"/>
        <end position="189"/>
    </location>
</feature>
<dbReference type="OrthoDB" id="2503928at2759"/>
<gene>
    <name evidence="10" type="ORF">SAMD00023353_0300410</name>
</gene>
<feature type="region of interest" description="Disordered" evidence="7">
    <location>
        <begin position="665"/>
        <end position="731"/>
    </location>
</feature>
<dbReference type="GO" id="GO:0005783">
    <property type="term" value="C:endoplasmic reticulum"/>
    <property type="evidence" value="ECO:0007669"/>
    <property type="project" value="TreeGrafter"/>
</dbReference>
<protein>
    <submittedName>
        <fullName evidence="10">Putative sister chromatid separation protein</fullName>
    </submittedName>
</protein>
<sequence>MSDPESVDYLQPGFDPKSLTIPRLRSILVAHNVPYSSSAKKGQLVDIFNENIVPQSKQILDARARAKRSSKGIFDVESMSSSSSNPFDQHEDLAPPPARPAATRRSRSPRKASSRVKSEEPDFDPPMPPPAPSSPSKRASRASRTSRRAPSHPISDTETGSEQDAGAALETTHRDVTPKLKTEDSDGFFRRTSAVFTSDNPFQSGSSPAVVEQTPTQRRRIISHSASRSASKGARRRADDYGVPSDEEPTTYGGLDAPTPRAPTPRFAHPKAPEPRYETPELEPEPKPIVLEVGEEFTPQEQLELAAEEAVNGQITAMRARQGRPVRKTSKRIPISMFLTTVLLVYAGWYRQEKIGVGYCGVGRTISSIPSEIEVPEWAQSVLPAEVSVPQFIIDTLEPECEPCPAHAYCYGDFSVRCEQDYILKPHPFALGGVVPLPPTCEADGEKVRRVQAVADKAVEELRERAAKYECREPINEDGSIVDTPAMEELELKQIINKKRSRKMSNQEFEDLWGSAIGEIKQREEVQVEVKETSDSGAVPNTYLSSTSLARIPLTCAVRRSIRLGLARHRFQISAVIALIVTIIYGRARFISDRAVAAQVPSLVDDVLDRLAQQKELGYHDDLHDPWLFLPNLRDDILRSTHSLSQRDRIWRRVITVVEQNSNVRTGQREGRSGEVGRAWEWIGPTTGGSGGGLRKSGRVSWGRDIKPEGSPAEEEKSYLHKKWEEPRPVY</sequence>
<feature type="compositionally biased region" description="Basic residues" evidence="7">
    <location>
        <begin position="138"/>
        <end position="150"/>
    </location>
</feature>
<evidence type="ECO:0000256" key="4">
    <source>
        <dbReference type="ARBA" id="ARBA00022989"/>
    </source>
</evidence>
<keyword evidence="5" id="KW-0472">Membrane</keyword>
<reference evidence="10" key="1">
    <citation type="submission" date="2016-03" db="EMBL/GenBank/DDBJ databases">
        <title>Draft genome sequence of Rosellinia necatrix.</title>
        <authorList>
            <person name="Kanematsu S."/>
        </authorList>
    </citation>
    <scope>NUCLEOTIDE SEQUENCE [LARGE SCALE GENOMIC DNA]</scope>
    <source>
        <strain evidence="10">W97</strain>
    </source>
</reference>
<name>A0A1W2TD77_ROSNE</name>
<keyword evidence="4" id="KW-1133">Transmembrane helix</keyword>
<feature type="compositionally biased region" description="Pro residues" evidence="7">
    <location>
        <begin position="124"/>
        <end position="133"/>
    </location>
</feature>
<feature type="region of interest" description="Disordered" evidence="7">
    <location>
        <begin position="63"/>
        <end position="282"/>
    </location>
</feature>
<dbReference type="GO" id="GO:0005637">
    <property type="term" value="C:nuclear inner membrane"/>
    <property type="evidence" value="ECO:0007669"/>
    <property type="project" value="UniProtKB-SubCell"/>
</dbReference>
<proteinExistence type="predicted"/>
<evidence type="ECO:0000313" key="11">
    <source>
        <dbReference type="Proteomes" id="UP000054516"/>
    </source>
</evidence>
<dbReference type="InterPro" id="IPR025856">
    <property type="entry name" value="HeH/LEM_domain"/>
</dbReference>
<feature type="compositionally biased region" description="Gly residues" evidence="7">
    <location>
        <begin position="686"/>
        <end position="695"/>
    </location>
</feature>
<evidence type="ECO:0000256" key="3">
    <source>
        <dbReference type="ARBA" id="ARBA00022692"/>
    </source>
</evidence>
<evidence type="ECO:0000256" key="7">
    <source>
        <dbReference type="SAM" id="MobiDB-lite"/>
    </source>
</evidence>
<dbReference type="Gene3D" id="1.10.10.1180">
    <property type="entry name" value="MAN1, winged-helix domain"/>
    <property type="match status" value="1"/>
</dbReference>
<dbReference type="PANTHER" id="PTHR47808">
    <property type="entry name" value="INNER NUCLEAR MEMBRANE PROTEIN HEH2-RELATED"/>
    <property type="match status" value="1"/>
</dbReference>
<evidence type="ECO:0000259" key="9">
    <source>
        <dbReference type="Pfam" id="PF12949"/>
    </source>
</evidence>